<proteinExistence type="predicted"/>
<feature type="region of interest" description="Disordered" evidence="1">
    <location>
        <begin position="31"/>
        <end position="56"/>
    </location>
</feature>
<organism evidence="2 3">
    <name type="scientific">Rhodococcus olei</name>
    <dbReference type="NCBI Taxonomy" id="2161675"/>
    <lineage>
        <taxon>Bacteria</taxon>
        <taxon>Bacillati</taxon>
        <taxon>Actinomycetota</taxon>
        <taxon>Actinomycetes</taxon>
        <taxon>Mycobacteriales</taxon>
        <taxon>Nocardiaceae</taxon>
        <taxon>Rhodococcus</taxon>
    </lineage>
</organism>
<comment type="caution">
    <text evidence="2">The sequence shown here is derived from an EMBL/GenBank/DDBJ whole genome shotgun (WGS) entry which is preliminary data.</text>
</comment>
<evidence type="ECO:0000313" key="3">
    <source>
        <dbReference type="Proteomes" id="UP001501183"/>
    </source>
</evidence>
<protein>
    <submittedName>
        <fullName evidence="2">Uncharacterized protein</fullName>
    </submittedName>
</protein>
<sequence>MSIDDLRAQWRAALAVVEASIVAADRAAREWAPPAAAPVPEPRDPSADYPRGSWLV</sequence>
<name>A0ABP8P1F0_9NOCA</name>
<keyword evidence="3" id="KW-1185">Reference proteome</keyword>
<dbReference type="Proteomes" id="UP001501183">
    <property type="component" value="Unassembled WGS sequence"/>
</dbReference>
<accession>A0ABP8P1F0</accession>
<dbReference type="RefSeq" id="WP_345344374.1">
    <property type="nucleotide sequence ID" value="NZ_BAABFB010000030.1"/>
</dbReference>
<evidence type="ECO:0000256" key="1">
    <source>
        <dbReference type="SAM" id="MobiDB-lite"/>
    </source>
</evidence>
<reference evidence="3" key="1">
    <citation type="journal article" date="2019" name="Int. J. Syst. Evol. Microbiol.">
        <title>The Global Catalogue of Microorganisms (GCM) 10K type strain sequencing project: providing services to taxonomists for standard genome sequencing and annotation.</title>
        <authorList>
            <consortium name="The Broad Institute Genomics Platform"/>
            <consortium name="The Broad Institute Genome Sequencing Center for Infectious Disease"/>
            <person name="Wu L."/>
            <person name="Ma J."/>
        </authorList>
    </citation>
    <scope>NUCLEOTIDE SEQUENCE [LARGE SCALE GENOMIC DNA]</scope>
    <source>
        <strain evidence="3">JCM 32206</strain>
    </source>
</reference>
<dbReference type="EMBL" id="BAABFB010000030">
    <property type="protein sequence ID" value="GAA4477782.1"/>
    <property type="molecule type" value="Genomic_DNA"/>
</dbReference>
<gene>
    <name evidence="2" type="ORF">GCM10023094_20610</name>
</gene>
<evidence type="ECO:0000313" key="2">
    <source>
        <dbReference type="EMBL" id="GAA4477782.1"/>
    </source>
</evidence>